<dbReference type="STRING" id="246199.CUS_6279"/>
<dbReference type="RefSeq" id="WP_002847622.1">
    <property type="nucleotide sequence ID" value="NZ_ADKM02000040.1"/>
</dbReference>
<comment type="caution">
    <text evidence="1">The sequence shown here is derived from an EMBL/GenBank/DDBJ whole genome shotgun (WGS) entry which is preliminary data.</text>
</comment>
<evidence type="ECO:0000313" key="1">
    <source>
        <dbReference type="EMBL" id="EGC04124.1"/>
    </source>
</evidence>
<keyword evidence="2" id="KW-1185">Reference proteome</keyword>
<organism evidence="1 2">
    <name type="scientific">Ruminococcus albus 8</name>
    <dbReference type="NCBI Taxonomy" id="246199"/>
    <lineage>
        <taxon>Bacteria</taxon>
        <taxon>Bacillati</taxon>
        <taxon>Bacillota</taxon>
        <taxon>Clostridia</taxon>
        <taxon>Eubacteriales</taxon>
        <taxon>Oscillospiraceae</taxon>
        <taxon>Ruminococcus</taxon>
    </lineage>
</organism>
<dbReference type="Proteomes" id="UP000004259">
    <property type="component" value="Unassembled WGS sequence"/>
</dbReference>
<gene>
    <name evidence="1" type="ORF">CUS_6279</name>
</gene>
<sequence>MEEINVRLKRLADNVYTDAVIEEDYADGVTVLRIDIGGKTLTGEDDDYFTAFGKLRDSLLEKGFGLCCAGAMLNAGQSGMMAGSDMVYLVRKGEKPTLSDRVWIFEEKEPDSFPDSEAQRKFFEEWLNSI</sequence>
<reference evidence="1 2" key="1">
    <citation type="submission" date="2011-02" db="EMBL/GenBank/DDBJ databases">
        <authorList>
            <person name="Nelson K.E."/>
            <person name="Sutton G."/>
            <person name="Torralba M."/>
            <person name="Durkin S."/>
            <person name="Harkins D."/>
            <person name="Montgomery R."/>
            <person name="Ziemer C."/>
            <person name="Klaassens E."/>
            <person name="Ocuiv P."/>
            <person name="Morrison M."/>
        </authorList>
    </citation>
    <scope>NUCLEOTIDE SEQUENCE [LARGE SCALE GENOMIC DNA]</scope>
    <source>
        <strain evidence="1 2">8</strain>
    </source>
</reference>
<dbReference type="eggNOG" id="ENOG5033764">
    <property type="taxonomic scope" value="Bacteria"/>
</dbReference>
<dbReference type="OrthoDB" id="2081579at2"/>
<evidence type="ECO:0000313" key="2">
    <source>
        <dbReference type="Proteomes" id="UP000004259"/>
    </source>
</evidence>
<dbReference type="EMBL" id="ADKM02000040">
    <property type="protein sequence ID" value="EGC04124.1"/>
    <property type="molecule type" value="Genomic_DNA"/>
</dbReference>
<dbReference type="AlphaFoldDB" id="E9S9G6"/>
<accession>E9S9G6</accession>
<proteinExistence type="predicted"/>
<name>E9S9G6_RUMAL</name>
<protein>
    <submittedName>
        <fullName evidence="1">Conserved domain protein</fullName>
    </submittedName>
</protein>